<protein>
    <submittedName>
        <fullName evidence="2">Heme A synthase</fullName>
    </submittedName>
</protein>
<evidence type="ECO:0000313" key="3">
    <source>
        <dbReference type="Proteomes" id="UP000638648"/>
    </source>
</evidence>
<dbReference type="EMBL" id="JADBEM010000001">
    <property type="protein sequence ID" value="MBE1611851.1"/>
    <property type="molecule type" value="Genomic_DNA"/>
</dbReference>
<feature type="transmembrane region" description="Helical" evidence="1">
    <location>
        <begin position="85"/>
        <end position="106"/>
    </location>
</feature>
<name>A0A927RP76_9ACTN</name>
<keyword evidence="1" id="KW-1133">Transmembrane helix</keyword>
<evidence type="ECO:0000256" key="1">
    <source>
        <dbReference type="SAM" id="Phobius"/>
    </source>
</evidence>
<keyword evidence="3" id="KW-1185">Reference proteome</keyword>
<sequence>MVGLQVLAIFVQAITAGLVVAGRPGAKPLHGTTATVALLVGLLTLVAAILVWKPGGGSARFTVPSGVLLVLLVVQSILGGNHVKAVHVPLGVALFGGVVVVAVQAWSGPRARSVRS</sequence>
<comment type="caution">
    <text evidence="2">The sequence shown here is derived from an EMBL/GenBank/DDBJ whole genome shotgun (WGS) entry which is preliminary data.</text>
</comment>
<organism evidence="2 3">
    <name type="scientific">Actinopolymorpha pittospori</name>
    <dbReference type="NCBI Taxonomy" id="648752"/>
    <lineage>
        <taxon>Bacteria</taxon>
        <taxon>Bacillati</taxon>
        <taxon>Actinomycetota</taxon>
        <taxon>Actinomycetes</taxon>
        <taxon>Propionibacteriales</taxon>
        <taxon>Actinopolymorphaceae</taxon>
        <taxon>Actinopolymorpha</taxon>
    </lineage>
</organism>
<accession>A0A927RP76</accession>
<dbReference type="AlphaFoldDB" id="A0A927RP76"/>
<reference evidence="2" key="1">
    <citation type="submission" date="2020-10" db="EMBL/GenBank/DDBJ databases">
        <title>Sequencing the genomes of 1000 actinobacteria strains.</title>
        <authorList>
            <person name="Klenk H.-P."/>
        </authorList>
    </citation>
    <scope>NUCLEOTIDE SEQUENCE</scope>
    <source>
        <strain evidence="2">DSM 45354</strain>
    </source>
</reference>
<feature type="transmembrane region" description="Helical" evidence="1">
    <location>
        <begin position="31"/>
        <end position="52"/>
    </location>
</feature>
<keyword evidence="1" id="KW-0812">Transmembrane</keyword>
<dbReference type="Proteomes" id="UP000638648">
    <property type="component" value="Unassembled WGS sequence"/>
</dbReference>
<feature type="transmembrane region" description="Helical" evidence="1">
    <location>
        <begin position="59"/>
        <end position="79"/>
    </location>
</feature>
<gene>
    <name evidence="2" type="ORF">HEB94_008699</name>
</gene>
<evidence type="ECO:0000313" key="2">
    <source>
        <dbReference type="EMBL" id="MBE1611851.1"/>
    </source>
</evidence>
<proteinExistence type="predicted"/>
<dbReference type="RefSeq" id="WP_192754998.1">
    <property type="nucleotide sequence ID" value="NZ_BAABJL010000176.1"/>
</dbReference>
<keyword evidence="1" id="KW-0472">Membrane</keyword>